<organism evidence="1 2">
    <name type="scientific">Platanthera guangdongensis</name>
    <dbReference type="NCBI Taxonomy" id="2320717"/>
    <lineage>
        <taxon>Eukaryota</taxon>
        <taxon>Viridiplantae</taxon>
        <taxon>Streptophyta</taxon>
        <taxon>Embryophyta</taxon>
        <taxon>Tracheophyta</taxon>
        <taxon>Spermatophyta</taxon>
        <taxon>Magnoliopsida</taxon>
        <taxon>Liliopsida</taxon>
        <taxon>Asparagales</taxon>
        <taxon>Orchidaceae</taxon>
        <taxon>Orchidoideae</taxon>
        <taxon>Orchideae</taxon>
        <taxon>Orchidinae</taxon>
        <taxon>Platanthera</taxon>
    </lineage>
</organism>
<dbReference type="EMBL" id="JBBWWR010000010">
    <property type="protein sequence ID" value="KAK8960226.1"/>
    <property type="molecule type" value="Genomic_DNA"/>
</dbReference>
<sequence length="195" mass="21708">MEPLLEKLSSQFCINESCDVTSNGIGARLSSCPCDATRHFAPLAAFFALSFFHRSDPESSHSCTILLRAGKRFPYPRKPVFFGTRQSILKREIPLSLQVNRFISSDFRLKKFVWSRRPGTGTLIENFTLPGLIASIAASRSSGYDSSSHDREDWIRTTEPCASRLLASVGRGSTRLLKKKGLSWTSYTAPDSNPL</sequence>
<comment type="caution">
    <text evidence="1">The sequence shown here is derived from an EMBL/GenBank/DDBJ whole genome shotgun (WGS) entry which is preliminary data.</text>
</comment>
<proteinExistence type="predicted"/>
<accession>A0ABR2M884</accession>
<reference evidence="1 2" key="1">
    <citation type="journal article" date="2022" name="Nat. Plants">
        <title>Genomes of leafy and leafless Platanthera orchids illuminate the evolution of mycoheterotrophy.</title>
        <authorList>
            <person name="Li M.H."/>
            <person name="Liu K.W."/>
            <person name="Li Z."/>
            <person name="Lu H.C."/>
            <person name="Ye Q.L."/>
            <person name="Zhang D."/>
            <person name="Wang J.Y."/>
            <person name="Li Y.F."/>
            <person name="Zhong Z.M."/>
            <person name="Liu X."/>
            <person name="Yu X."/>
            <person name="Liu D.K."/>
            <person name="Tu X.D."/>
            <person name="Liu B."/>
            <person name="Hao Y."/>
            <person name="Liao X.Y."/>
            <person name="Jiang Y.T."/>
            <person name="Sun W.H."/>
            <person name="Chen J."/>
            <person name="Chen Y.Q."/>
            <person name="Ai Y."/>
            <person name="Zhai J.W."/>
            <person name="Wu S.S."/>
            <person name="Zhou Z."/>
            <person name="Hsiao Y.Y."/>
            <person name="Wu W.L."/>
            <person name="Chen Y.Y."/>
            <person name="Lin Y.F."/>
            <person name="Hsu J.L."/>
            <person name="Li C.Y."/>
            <person name="Wang Z.W."/>
            <person name="Zhao X."/>
            <person name="Zhong W.Y."/>
            <person name="Ma X.K."/>
            <person name="Ma L."/>
            <person name="Huang J."/>
            <person name="Chen G.Z."/>
            <person name="Huang M.Z."/>
            <person name="Huang L."/>
            <person name="Peng D.H."/>
            <person name="Luo Y.B."/>
            <person name="Zou S.Q."/>
            <person name="Chen S.P."/>
            <person name="Lan S."/>
            <person name="Tsai W.C."/>
            <person name="Van de Peer Y."/>
            <person name="Liu Z.J."/>
        </authorList>
    </citation>
    <scope>NUCLEOTIDE SEQUENCE [LARGE SCALE GENOMIC DNA]</scope>
    <source>
        <strain evidence="1">Lor288</strain>
    </source>
</reference>
<name>A0ABR2M884_9ASPA</name>
<protein>
    <recommendedName>
        <fullName evidence="3">Maturase K</fullName>
    </recommendedName>
</protein>
<evidence type="ECO:0008006" key="3">
    <source>
        <dbReference type="Google" id="ProtNLM"/>
    </source>
</evidence>
<gene>
    <name evidence="1" type="ORF">KSP40_PGU000501</name>
</gene>
<evidence type="ECO:0000313" key="1">
    <source>
        <dbReference type="EMBL" id="KAK8960226.1"/>
    </source>
</evidence>
<dbReference type="Proteomes" id="UP001412067">
    <property type="component" value="Unassembled WGS sequence"/>
</dbReference>
<evidence type="ECO:0000313" key="2">
    <source>
        <dbReference type="Proteomes" id="UP001412067"/>
    </source>
</evidence>
<keyword evidence="2" id="KW-1185">Reference proteome</keyword>